<accession>A0AAP8D1I6</accession>
<dbReference type="AlphaFoldDB" id="A0AAP8D1I6"/>
<proteinExistence type="predicted"/>
<evidence type="ECO:0000313" key="1">
    <source>
        <dbReference type="EMBL" id="OYQ09023.1"/>
    </source>
</evidence>
<reference evidence="1 2" key="1">
    <citation type="submission" date="2017-04" db="EMBL/GenBank/DDBJ databases">
        <title>Genome Announcement: Closed genomes of Ralstonia solanacearum strains K60, UW551, and UW700.</title>
        <authorList>
            <person name="Hayes M."/>
            <person name="Macintyre A.M."/>
            <person name="Allen C."/>
        </authorList>
    </citation>
    <scope>NUCLEOTIDE SEQUENCE [LARGE SCALE GENOMIC DNA]</scope>
    <source>
        <strain evidence="1 2">UW25</strain>
    </source>
</reference>
<name>A0AAP8D1I6_RALSL</name>
<dbReference type="Proteomes" id="UP000216164">
    <property type="component" value="Unassembled WGS sequence"/>
</dbReference>
<organism evidence="1 2">
    <name type="scientific">Ralstonia solanacearum K60</name>
    <dbReference type="NCBI Taxonomy" id="1091042"/>
    <lineage>
        <taxon>Bacteria</taxon>
        <taxon>Pseudomonadati</taxon>
        <taxon>Pseudomonadota</taxon>
        <taxon>Betaproteobacteria</taxon>
        <taxon>Burkholderiales</taxon>
        <taxon>Burkholderiaceae</taxon>
        <taxon>Ralstonia</taxon>
        <taxon>Ralstonia solanacearum species complex</taxon>
    </lineage>
</organism>
<gene>
    <name evidence="1" type="ORF">B7R77_18675</name>
</gene>
<sequence length="121" mass="13341">MRVVFRLQAGRPMLGQAGRQLFHRADRLLRVSRRSDISTASREERAGKARMTGSVGPADKTRCALVLRQGEALIAWCADLNFAPQTGNEFVCAVICADCGDQRDFRGGRWGFLVLGDSMLV</sequence>
<comment type="caution">
    <text evidence="1">The sequence shown here is derived from an EMBL/GenBank/DDBJ whole genome shotgun (WGS) entry which is preliminary data.</text>
</comment>
<dbReference type="EMBL" id="NCTK01000002">
    <property type="protein sequence ID" value="OYQ09023.1"/>
    <property type="molecule type" value="Genomic_DNA"/>
</dbReference>
<protein>
    <submittedName>
        <fullName evidence="1">Uncharacterized protein</fullName>
    </submittedName>
</protein>
<evidence type="ECO:0000313" key="2">
    <source>
        <dbReference type="Proteomes" id="UP000216164"/>
    </source>
</evidence>